<feature type="domain" description="Bud22" evidence="3">
    <location>
        <begin position="18"/>
        <end position="455"/>
    </location>
</feature>
<dbReference type="GO" id="GO:0030686">
    <property type="term" value="C:90S preribosome"/>
    <property type="evidence" value="ECO:0007669"/>
    <property type="project" value="TreeGrafter"/>
</dbReference>
<dbReference type="GeneID" id="41971890"/>
<dbReference type="GO" id="GO:0030490">
    <property type="term" value="P:maturation of SSU-rRNA"/>
    <property type="evidence" value="ECO:0007669"/>
    <property type="project" value="TreeGrafter"/>
</dbReference>
<dbReference type="InterPro" id="IPR015158">
    <property type="entry name" value="Bud22_dom"/>
</dbReference>
<feature type="compositionally biased region" description="Low complexity" evidence="2">
    <location>
        <begin position="282"/>
        <end position="294"/>
    </location>
</feature>
<dbReference type="STRING" id="1093900.A0A507B6Z9"/>
<evidence type="ECO:0000256" key="2">
    <source>
        <dbReference type="SAM" id="MobiDB-lite"/>
    </source>
</evidence>
<feature type="compositionally biased region" description="Polar residues" evidence="2">
    <location>
        <begin position="401"/>
        <end position="415"/>
    </location>
</feature>
<organism evidence="4 5">
    <name type="scientific">Thyridium curvatum</name>
    <dbReference type="NCBI Taxonomy" id="1093900"/>
    <lineage>
        <taxon>Eukaryota</taxon>
        <taxon>Fungi</taxon>
        <taxon>Dikarya</taxon>
        <taxon>Ascomycota</taxon>
        <taxon>Pezizomycotina</taxon>
        <taxon>Sordariomycetes</taxon>
        <taxon>Sordariomycetidae</taxon>
        <taxon>Thyridiales</taxon>
        <taxon>Thyridiaceae</taxon>
        <taxon>Thyridium</taxon>
    </lineage>
</organism>
<feature type="compositionally biased region" description="Acidic residues" evidence="2">
    <location>
        <begin position="184"/>
        <end position="210"/>
    </location>
</feature>
<dbReference type="PANTHER" id="PTHR23325:SF1">
    <property type="entry name" value="SERUM RESPONSE FACTOR-BINDING PROTEIN 1"/>
    <property type="match status" value="1"/>
</dbReference>
<name>A0A507B6Z9_9PEZI</name>
<gene>
    <name evidence="4" type="ORF">E0L32_004443</name>
</gene>
<dbReference type="PANTHER" id="PTHR23325">
    <property type="entry name" value="SERUM RESPONSE FACTOR-BINDING"/>
    <property type="match status" value="1"/>
</dbReference>
<feature type="compositionally biased region" description="Basic and acidic residues" evidence="2">
    <location>
        <begin position="347"/>
        <end position="372"/>
    </location>
</feature>
<feature type="compositionally biased region" description="Basic and acidic residues" evidence="2">
    <location>
        <begin position="417"/>
        <end position="436"/>
    </location>
</feature>
<reference evidence="4 5" key="1">
    <citation type="submission" date="2019-06" db="EMBL/GenBank/DDBJ databases">
        <title>Draft genome sequence of the filamentous fungus Phialemoniopsis curvata isolated from diesel fuel.</title>
        <authorList>
            <person name="Varaljay V.A."/>
            <person name="Lyon W.J."/>
            <person name="Crouch A.L."/>
            <person name="Drake C.E."/>
            <person name="Hollomon J.M."/>
            <person name="Nadeau L.J."/>
            <person name="Nunn H.S."/>
            <person name="Stevenson B.S."/>
            <person name="Bojanowski C.L."/>
            <person name="Crookes-Goodson W.J."/>
        </authorList>
    </citation>
    <scope>NUCLEOTIDE SEQUENCE [LARGE SCALE GENOMIC DNA]</scope>
    <source>
        <strain evidence="4 5">D216</strain>
    </source>
</reference>
<dbReference type="AlphaFoldDB" id="A0A507B6Z9"/>
<evidence type="ECO:0000313" key="5">
    <source>
        <dbReference type="Proteomes" id="UP000319257"/>
    </source>
</evidence>
<dbReference type="OrthoDB" id="3364872at2759"/>
<feature type="compositionally biased region" description="Acidic residues" evidence="2">
    <location>
        <begin position="272"/>
        <end position="281"/>
    </location>
</feature>
<dbReference type="InParanoid" id="A0A507B6Z9"/>
<feature type="compositionally biased region" description="Acidic residues" evidence="2">
    <location>
        <begin position="218"/>
        <end position="240"/>
    </location>
</feature>
<evidence type="ECO:0000256" key="1">
    <source>
        <dbReference type="ARBA" id="ARBA00023054"/>
    </source>
</evidence>
<comment type="caution">
    <text evidence="4">The sequence shown here is derived from an EMBL/GenBank/DDBJ whole genome shotgun (WGS) entry which is preliminary data.</text>
</comment>
<evidence type="ECO:0000313" key="4">
    <source>
        <dbReference type="EMBL" id="TPX15463.1"/>
    </source>
</evidence>
<proteinExistence type="predicted"/>
<evidence type="ECO:0000259" key="3">
    <source>
        <dbReference type="Pfam" id="PF09073"/>
    </source>
</evidence>
<keyword evidence="5" id="KW-1185">Reference proteome</keyword>
<keyword evidence="1" id="KW-0175">Coiled coil</keyword>
<sequence>MGKRKRSTEDEATECFAKLRKELFRVLKTAKGFERQRLAKRTRDKGVTPEKLQRLEREVAVLKSLDLHQSAHTHLCSSLLKVKTIAASPHLPEEVKAGVPKPELDEEEKAALHNVTSALYNRPHVRTVVDKAMADMCAVLGVSPPDKKGGKGKKSAAQRDAPTGDAEVESSAQKRAQREASISDAEEGEGEGDYDLEDLEEGGESGEEEFNGFSADDSASEDGDGDVGDDEDMDTDAEEEAIARFDARLASSSDESGAEDGGMDISGSVEASEGDLSDAESDSSSAVPPPTKKASTTKKAGKTATPTGSAFLPSLMGGYVSGSESASDVDIAPPRKNRRGQRARQAIWEKKFKKEAKHLKDESKGAAWDPKRGAVAAGESKPWKAGVRTPFHRGKGKEDASNNANMVPLAESSNPKPKPERKADDTGKLHASWEARKKAREAQQNVKFQGKKITF</sequence>
<dbReference type="EMBL" id="SKBQ01000021">
    <property type="protein sequence ID" value="TPX15463.1"/>
    <property type="molecule type" value="Genomic_DNA"/>
</dbReference>
<dbReference type="GO" id="GO:0005634">
    <property type="term" value="C:nucleus"/>
    <property type="evidence" value="ECO:0007669"/>
    <property type="project" value="TreeGrafter"/>
</dbReference>
<feature type="region of interest" description="Disordered" evidence="2">
    <location>
        <begin position="142"/>
        <end position="455"/>
    </location>
</feature>
<dbReference type="Pfam" id="PF09073">
    <property type="entry name" value="BUD22"/>
    <property type="match status" value="1"/>
</dbReference>
<accession>A0A507B6Z9</accession>
<dbReference type="Proteomes" id="UP000319257">
    <property type="component" value="Unassembled WGS sequence"/>
</dbReference>
<protein>
    <recommendedName>
        <fullName evidence="3">Bud22 domain-containing protein</fullName>
    </recommendedName>
</protein>
<dbReference type="RefSeq" id="XP_030997174.1">
    <property type="nucleotide sequence ID" value="XM_031138854.1"/>
</dbReference>
<dbReference type="FunCoup" id="A0A507B6Z9">
    <property type="interactions" value="196"/>
</dbReference>
<dbReference type="InterPro" id="IPR037393">
    <property type="entry name" value="Bud22/SRFB1"/>
</dbReference>